<evidence type="ECO:0000313" key="1">
    <source>
        <dbReference type="EMBL" id="RKF23658.1"/>
    </source>
</evidence>
<dbReference type="EMBL" id="RAQQ01000038">
    <property type="protein sequence ID" value="RKF23658.1"/>
    <property type="molecule type" value="Genomic_DNA"/>
</dbReference>
<comment type="caution">
    <text evidence="1">The sequence shown here is derived from an EMBL/GenBank/DDBJ whole genome shotgun (WGS) entry which is preliminary data.</text>
</comment>
<evidence type="ECO:0008006" key="3">
    <source>
        <dbReference type="Google" id="ProtNLM"/>
    </source>
</evidence>
<dbReference type="AlphaFoldDB" id="A0A420ESK4"/>
<gene>
    <name evidence="1" type="ORF">D7I43_30475</name>
</gene>
<name>A0A420ESK4_9ACTN</name>
<protein>
    <recommendedName>
        <fullName evidence="3">Phosphoadenosine phosphosulfate reductase</fullName>
    </recommendedName>
</protein>
<dbReference type="OrthoDB" id="9774475at2"/>
<evidence type="ECO:0000313" key="2">
    <source>
        <dbReference type="Proteomes" id="UP000285744"/>
    </source>
</evidence>
<organism evidence="1 2">
    <name type="scientific">Micromonospora globbae</name>
    <dbReference type="NCBI Taxonomy" id="1894969"/>
    <lineage>
        <taxon>Bacteria</taxon>
        <taxon>Bacillati</taxon>
        <taxon>Actinomycetota</taxon>
        <taxon>Actinomycetes</taxon>
        <taxon>Micromonosporales</taxon>
        <taxon>Micromonosporaceae</taxon>
        <taxon>Micromonospora</taxon>
    </lineage>
</organism>
<accession>A0A420ESK4</accession>
<reference evidence="1 2" key="1">
    <citation type="journal article" date="2018" name="Int. J. Syst. Evol. Microbiol.">
        <title>Micromonospora globbae sp. nov., an endophytic actinomycete isolated from roots of Globba winitii C. H. Wright.</title>
        <authorList>
            <person name="Kuncharoen N."/>
            <person name="Pittayakhajonwut P."/>
            <person name="Tanasupawat S."/>
        </authorList>
    </citation>
    <scope>NUCLEOTIDE SEQUENCE [LARGE SCALE GENOMIC DNA]</scope>
    <source>
        <strain evidence="1 2">WPS1-2</strain>
    </source>
</reference>
<sequence>MARRQCTSEYKIKPIKAEVRRRLGYPHPARIPAGVVAEMAIGISLDEIGRARDADVAYMRNTFPLLDLGWRREDCLAYLTEHDLADTPRSACVGCPYRTDAEWVRLRRDDPAGWAEAVAFDAAIRHGSARANAAGQLLRGQFFLHRQRIPLDQVTLRPRTQEPADTPGCGPWTCPHTEPAEAALDAVATPGREVALNA</sequence>
<proteinExistence type="predicted"/>
<dbReference type="Proteomes" id="UP000285744">
    <property type="component" value="Unassembled WGS sequence"/>
</dbReference>